<dbReference type="SUPFAM" id="SSF103473">
    <property type="entry name" value="MFS general substrate transporter"/>
    <property type="match status" value="1"/>
</dbReference>
<keyword evidence="10" id="KW-1185">Reference proteome</keyword>
<dbReference type="InterPro" id="IPR005828">
    <property type="entry name" value="MFS_sugar_transport-like"/>
</dbReference>
<reference evidence="9 10" key="1">
    <citation type="journal article" date="2018" name="PLoS ONE">
        <title>The draft genome of Kipferlia bialata reveals reductive genome evolution in fornicate parasites.</title>
        <authorList>
            <person name="Tanifuji G."/>
            <person name="Takabayashi S."/>
            <person name="Kume K."/>
            <person name="Takagi M."/>
            <person name="Nakayama T."/>
            <person name="Kamikawa R."/>
            <person name="Inagaki Y."/>
            <person name="Hashimoto T."/>
        </authorList>
    </citation>
    <scope>NUCLEOTIDE SEQUENCE [LARGE SCALE GENOMIC DNA]</scope>
    <source>
        <strain evidence="9">NY0173</strain>
    </source>
</reference>
<proteinExistence type="predicted"/>
<comment type="subcellular location">
    <subcellularLocation>
        <location evidence="1">Membrane</location>
        <topology evidence="1">Multi-pass membrane protein</topology>
    </subcellularLocation>
</comment>
<dbReference type="InterPro" id="IPR036259">
    <property type="entry name" value="MFS_trans_sf"/>
</dbReference>
<feature type="transmembrane region" description="Helical" evidence="7">
    <location>
        <begin position="92"/>
        <end position="116"/>
    </location>
</feature>
<dbReference type="OrthoDB" id="4142200at2759"/>
<dbReference type="PANTHER" id="PTHR48020">
    <property type="entry name" value="PROTON MYO-INOSITOL COTRANSPORTER"/>
    <property type="match status" value="1"/>
</dbReference>
<dbReference type="Proteomes" id="UP000265618">
    <property type="component" value="Unassembled WGS sequence"/>
</dbReference>
<evidence type="ECO:0000313" key="9">
    <source>
        <dbReference type="EMBL" id="GIQ88669.1"/>
    </source>
</evidence>
<name>A0A9K3D7D1_9EUKA</name>
<dbReference type="PRINTS" id="PR00171">
    <property type="entry name" value="SUGRTRNSPORT"/>
</dbReference>
<keyword evidence="4 7" id="KW-1133">Transmembrane helix</keyword>
<dbReference type="Gene3D" id="1.20.1250.20">
    <property type="entry name" value="MFS general substrate transporter like domains"/>
    <property type="match status" value="1"/>
</dbReference>
<keyword evidence="5 7" id="KW-0472">Membrane</keyword>
<accession>A0A9K3D7D1</accession>
<keyword evidence="2" id="KW-0813">Transport</keyword>
<dbReference type="GO" id="GO:0016020">
    <property type="term" value="C:membrane"/>
    <property type="evidence" value="ECO:0007669"/>
    <property type="project" value="UniProtKB-SubCell"/>
</dbReference>
<feature type="transmembrane region" description="Helical" evidence="7">
    <location>
        <begin position="153"/>
        <end position="178"/>
    </location>
</feature>
<dbReference type="InterPro" id="IPR020846">
    <property type="entry name" value="MFS_dom"/>
</dbReference>
<evidence type="ECO:0000256" key="4">
    <source>
        <dbReference type="ARBA" id="ARBA00022989"/>
    </source>
</evidence>
<dbReference type="PANTHER" id="PTHR48020:SF12">
    <property type="entry name" value="PROTON MYO-INOSITOL COTRANSPORTER"/>
    <property type="match status" value="1"/>
</dbReference>
<feature type="transmembrane region" description="Helical" evidence="7">
    <location>
        <begin position="57"/>
        <end position="80"/>
    </location>
</feature>
<keyword evidence="3 7" id="KW-0812">Transmembrane</keyword>
<feature type="domain" description="Major facilitator superfamily (MFS) profile" evidence="8">
    <location>
        <begin position="1"/>
        <end position="247"/>
    </location>
</feature>
<feature type="region of interest" description="Disordered" evidence="6">
    <location>
        <begin position="1"/>
        <end position="38"/>
    </location>
</feature>
<dbReference type="Pfam" id="PF00083">
    <property type="entry name" value="Sugar_tr"/>
    <property type="match status" value="1"/>
</dbReference>
<dbReference type="GO" id="GO:0022857">
    <property type="term" value="F:transmembrane transporter activity"/>
    <property type="evidence" value="ECO:0007669"/>
    <property type="project" value="InterPro"/>
</dbReference>
<evidence type="ECO:0000313" key="10">
    <source>
        <dbReference type="Proteomes" id="UP000265618"/>
    </source>
</evidence>
<dbReference type="EMBL" id="BDIP01004280">
    <property type="protein sequence ID" value="GIQ88669.1"/>
    <property type="molecule type" value="Genomic_DNA"/>
</dbReference>
<dbReference type="PROSITE" id="PS50850">
    <property type="entry name" value="MFS"/>
    <property type="match status" value="1"/>
</dbReference>
<feature type="transmembrane region" description="Helical" evidence="7">
    <location>
        <begin position="223"/>
        <end position="244"/>
    </location>
</feature>
<evidence type="ECO:0000256" key="3">
    <source>
        <dbReference type="ARBA" id="ARBA00022692"/>
    </source>
</evidence>
<dbReference type="InterPro" id="IPR050814">
    <property type="entry name" value="Myo-inositol_Transporter"/>
</dbReference>
<evidence type="ECO:0000256" key="6">
    <source>
        <dbReference type="SAM" id="MobiDB-lite"/>
    </source>
</evidence>
<evidence type="ECO:0000256" key="1">
    <source>
        <dbReference type="ARBA" id="ARBA00004141"/>
    </source>
</evidence>
<evidence type="ECO:0000256" key="2">
    <source>
        <dbReference type="ARBA" id="ARBA00022448"/>
    </source>
</evidence>
<evidence type="ECO:0000256" key="5">
    <source>
        <dbReference type="ARBA" id="ARBA00023136"/>
    </source>
</evidence>
<evidence type="ECO:0000259" key="8">
    <source>
        <dbReference type="PROSITE" id="PS50850"/>
    </source>
</evidence>
<comment type="caution">
    <text evidence="9">The sequence shown here is derived from an EMBL/GenBank/DDBJ whole genome shotgun (WGS) entry which is preliminary data.</text>
</comment>
<evidence type="ECO:0000256" key="7">
    <source>
        <dbReference type="SAM" id="Phobius"/>
    </source>
</evidence>
<organism evidence="9 10">
    <name type="scientific">Kipferlia bialata</name>
    <dbReference type="NCBI Taxonomy" id="797122"/>
    <lineage>
        <taxon>Eukaryota</taxon>
        <taxon>Metamonada</taxon>
        <taxon>Carpediemonas-like organisms</taxon>
        <taxon>Kipferlia</taxon>
    </lineage>
</organism>
<dbReference type="AlphaFoldDB" id="A0A9K3D7D1"/>
<gene>
    <name evidence="9" type="ORF">KIPB_010973</name>
</gene>
<feature type="compositionally biased region" description="Acidic residues" evidence="6">
    <location>
        <begin position="1"/>
        <end position="12"/>
    </location>
</feature>
<feature type="transmembrane region" description="Helical" evidence="7">
    <location>
        <begin position="128"/>
        <end position="147"/>
    </location>
</feature>
<feature type="transmembrane region" description="Helical" evidence="7">
    <location>
        <begin position="190"/>
        <end position="211"/>
    </location>
</feature>
<feature type="non-terminal residue" evidence="9">
    <location>
        <position position="1"/>
    </location>
</feature>
<sequence length="264" mass="28396">DAGIEGEADEVMSDSGELGDQGEMAADSPVKELGSNGVEDRGEECDWMTVIREYPRCFWVSIILAFGQQMCGINAIILYAPTIFTAAGFGDSAAVAGSVGVGAWNFVTTLMAIPLVGKYGRKTLLTSGFSLVLLGNIMVFIGFTFMAGTASGIVMTIALAIFLLGFEIGPGPLFYVLVGEMYPMRIKKKMMSLVNVMLWTWNLVIVLVFPLVTDALGDDQQGYPFLAFGVIAMGTIIGLHILAVETRGKTIAEMEDLMHRPLRG</sequence>
<protein>
    <submittedName>
        <fullName evidence="9">Sugar/inositol transporter</fullName>
    </submittedName>
</protein>
<dbReference type="InterPro" id="IPR003663">
    <property type="entry name" value="Sugar/inositol_transpt"/>
</dbReference>